<dbReference type="InterPro" id="IPR017504">
    <property type="entry name" value="CHP03067_Planctomycetes"/>
</dbReference>
<proteinExistence type="predicted"/>
<accession>A0ABT6F7X6</accession>
<dbReference type="Proteomes" id="UP001216907">
    <property type="component" value="Unassembled WGS sequence"/>
</dbReference>
<gene>
    <name evidence="2" type="ORF">PZE19_07785</name>
</gene>
<feature type="signal peptide" evidence="1">
    <location>
        <begin position="1"/>
        <end position="21"/>
    </location>
</feature>
<comment type="caution">
    <text evidence="2">The sequence shown here is derived from an EMBL/GenBank/DDBJ whole genome shotgun (WGS) entry which is preliminary data.</text>
</comment>
<reference evidence="2 3" key="1">
    <citation type="submission" date="2023-03" db="EMBL/GenBank/DDBJ databases">
        <title>Paludisphaera mucosa sp. nov. a novel planctomycete from northern fen.</title>
        <authorList>
            <person name="Ivanova A."/>
        </authorList>
    </citation>
    <scope>NUCLEOTIDE SEQUENCE [LARGE SCALE GENOMIC DNA]</scope>
    <source>
        <strain evidence="2 3">Pla2</strain>
    </source>
</reference>
<dbReference type="EMBL" id="JARRAG010000001">
    <property type="protein sequence ID" value="MDG3003665.1"/>
    <property type="molecule type" value="Genomic_DNA"/>
</dbReference>
<evidence type="ECO:0000313" key="3">
    <source>
        <dbReference type="Proteomes" id="UP001216907"/>
    </source>
</evidence>
<evidence type="ECO:0000313" key="2">
    <source>
        <dbReference type="EMBL" id="MDG3003665.1"/>
    </source>
</evidence>
<dbReference type="RefSeq" id="WP_277860015.1">
    <property type="nucleotide sequence ID" value="NZ_JARRAG010000001.1"/>
</dbReference>
<keyword evidence="3" id="KW-1185">Reference proteome</keyword>
<evidence type="ECO:0000256" key="1">
    <source>
        <dbReference type="SAM" id="SignalP"/>
    </source>
</evidence>
<dbReference type="NCBIfam" id="TIGR03067">
    <property type="entry name" value="Planc_TIGR03067"/>
    <property type="match status" value="1"/>
</dbReference>
<dbReference type="PROSITE" id="PS51257">
    <property type="entry name" value="PROKAR_LIPOPROTEIN"/>
    <property type="match status" value="1"/>
</dbReference>
<protein>
    <submittedName>
        <fullName evidence="2">TIGR03067 domain-containing protein</fullName>
    </submittedName>
</protein>
<feature type="chain" id="PRO_5046743741" evidence="1">
    <location>
        <begin position="22"/>
        <end position="144"/>
    </location>
</feature>
<keyword evidence="1" id="KW-0732">Signal</keyword>
<organism evidence="2 3">
    <name type="scientific">Paludisphaera mucosa</name>
    <dbReference type="NCBI Taxonomy" id="3030827"/>
    <lineage>
        <taxon>Bacteria</taxon>
        <taxon>Pseudomonadati</taxon>
        <taxon>Planctomycetota</taxon>
        <taxon>Planctomycetia</taxon>
        <taxon>Isosphaerales</taxon>
        <taxon>Isosphaeraceae</taxon>
        <taxon>Paludisphaera</taxon>
    </lineage>
</organism>
<sequence>MTLRLLAAIAMIASCSSAAWSDEDKKDTLEGTWLASKAELGGTALPEEFLKAIKLDVKGENYTVTLGPQTDKGTCKLDPAAKPKAVDITGVDGPNKGKTILAIYERDGDTLRICYELGAKGRPTEFKTTTGSRLFLAEYQLQKP</sequence>
<name>A0ABT6F7X6_9BACT</name>